<dbReference type="SUPFAM" id="SSF52047">
    <property type="entry name" value="RNI-like"/>
    <property type="match status" value="1"/>
</dbReference>
<evidence type="ECO:0008006" key="3">
    <source>
        <dbReference type="Google" id="ProtNLM"/>
    </source>
</evidence>
<sequence>MASADGTLPKLTQELSTLHISPVAQPSAISALFPEILCYIFILARPPLEGHSSLDNRLPPQRQLTIAEPGFRQLGSPWSLAQVCSSWRSIALAYGPLWSTIVVPQPNHRACSSFYLKLLLERSGSAPLDVLIRFNGWSLMGEMFHTIVVHRARWRSLWLECDAGRLPPYEFSDSKLGELPLLRYLTLSGKRGLHLNKWFYSMLSDAPNLQSVALRSPGHNTHRHIVLPWAQLTSYQGSYRDPSVHFARLSAASQLVECDLDFGDSNVPIHFPSDLGVVTLPHLRRLVITDTEFLQHLVAPSLQELQVHGVIDHVPSFIHRSACVLTRLTLFMCTSPASQVVTLLQLTSSITALDLDFWGTADGFSVGSPTFFGSSVGTAVLINALTIRADDTAVKPICPRLASLSWGDRHDVLDRESFANMVESRWRLLDPPGQLRFVGMYFRRRRVGR</sequence>
<evidence type="ECO:0000313" key="2">
    <source>
        <dbReference type="Proteomes" id="UP001221142"/>
    </source>
</evidence>
<accession>A0AAD7BD95</accession>
<dbReference type="EMBL" id="JARKIF010000020">
    <property type="protein sequence ID" value="KAJ7617845.1"/>
    <property type="molecule type" value="Genomic_DNA"/>
</dbReference>
<dbReference type="Proteomes" id="UP001221142">
    <property type="component" value="Unassembled WGS sequence"/>
</dbReference>
<dbReference type="AlphaFoldDB" id="A0AAD7BD95"/>
<proteinExistence type="predicted"/>
<name>A0AAD7BD95_9AGAR</name>
<dbReference type="Gene3D" id="3.80.10.10">
    <property type="entry name" value="Ribonuclease Inhibitor"/>
    <property type="match status" value="1"/>
</dbReference>
<evidence type="ECO:0000313" key="1">
    <source>
        <dbReference type="EMBL" id="KAJ7617845.1"/>
    </source>
</evidence>
<gene>
    <name evidence="1" type="ORF">FB45DRAFT_932802</name>
</gene>
<comment type="caution">
    <text evidence="1">The sequence shown here is derived from an EMBL/GenBank/DDBJ whole genome shotgun (WGS) entry which is preliminary data.</text>
</comment>
<dbReference type="InterPro" id="IPR032675">
    <property type="entry name" value="LRR_dom_sf"/>
</dbReference>
<reference evidence="1" key="1">
    <citation type="submission" date="2023-03" db="EMBL/GenBank/DDBJ databases">
        <title>Massive genome expansion in bonnet fungi (Mycena s.s.) driven by repeated elements and novel gene families across ecological guilds.</title>
        <authorList>
            <consortium name="Lawrence Berkeley National Laboratory"/>
            <person name="Harder C.B."/>
            <person name="Miyauchi S."/>
            <person name="Viragh M."/>
            <person name="Kuo A."/>
            <person name="Thoen E."/>
            <person name="Andreopoulos B."/>
            <person name="Lu D."/>
            <person name="Skrede I."/>
            <person name="Drula E."/>
            <person name="Henrissat B."/>
            <person name="Morin E."/>
            <person name="Kohler A."/>
            <person name="Barry K."/>
            <person name="LaButti K."/>
            <person name="Morin E."/>
            <person name="Salamov A."/>
            <person name="Lipzen A."/>
            <person name="Mereny Z."/>
            <person name="Hegedus B."/>
            <person name="Baldrian P."/>
            <person name="Stursova M."/>
            <person name="Weitz H."/>
            <person name="Taylor A."/>
            <person name="Grigoriev I.V."/>
            <person name="Nagy L.G."/>
            <person name="Martin F."/>
            <person name="Kauserud H."/>
        </authorList>
    </citation>
    <scope>NUCLEOTIDE SEQUENCE</scope>
    <source>
        <strain evidence="1">9284</strain>
    </source>
</reference>
<organism evidence="1 2">
    <name type="scientific">Roridomyces roridus</name>
    <dbReference type="NCBI Taxonomy" id="1738132"/>
    <lineage>
        <taxon>Eukaryota</taxon>
        <taxon>Fungi</taxon>
        <taxon>Dikarya</taxon>
        <taxon>Basidiomycota</taxon>
        <taxon>Agaricomycotina</taxon>
        <taxon>Agaricomycetes</taxon>
        <taxon>Agaricomycetidae</taxon>
        <taxon>Agaricales</taxon>
        <taxon>Marasmiineae</taxon>
        <taxon>Mycenaceae</taxon>
        <taxon>Roridomyces</taxon>
    </lineage>
</organism>
<keyword evidence="2" id="KW-1185">Reference proteome</keyword>
<protein>
    <recommendedName>
        <fullName evidence="3">F-box domain-containing protein</fullName>
    </recommendedName>
</protein>